<dbReference type="Proteomes" id="UP000823775">
    <property type="component" value="Unassembled WGS sequence"/>
</dbReference>
<evidence type="ECO:0000313" key="4">
    <source>
        <dbReference type="EMBL" id="MCD7471303.1"/>
    </source>
</evidence>
<gene>
    <name evidence="4" type="ORF">HAX54_011639</name>
</gene>
<evidence type="ECO:0008006" key="6">
    <source>
        <dbReference type="Google" id="ProtNLM"/>
    </source>
</evidence>
<organism evidence="4 5">
    <name type="scientific">Datura stramonium</name>
    <name type="common">Jimsonweed</name>
    <name type="synonym">Common thornapple</name>
    <dbReference type="NCBI Taxonomy" id="4076"/>
    <lineage>
        <taxon>Eukaryota</taxon>
        <taxon>Viridiplantae</taxon>
        <taxon>Streptophyta</taxon>
        <taxon>Embryophyta</taxon>
        <taxon>Tracheophyta</taxon>
        <taxon>Spermatophyta</taxon>
        <taxon>Magnoliopsida</taxon>
        <taxon>eudicotyledons</taxon>
        <taxon>Gunneridae</taxon>
        <taxon>Pentapetalae</taxon>
        <taxon>asterids</taxon>
        <taxon>lamiids</taxon>
        <taxon>Solanales</taxon>
        <taxon>Solanaceae</taxon>
        <taxon>Solanoideae</taxon>
        <taxon>Datureae</taxon>
        <taxon>Datura</taxon>
    </lineage>
</organism>
<keyword evidence="3" id="KW-0812">Transmembrane</keyword>
<protein>
    <recommendedName>
        <fullName evidence="6">Late embryogenesis abundant protein LEA-2 subgroup domain-containing protein</fullName>
    </recommendedName>
</protein>
<accession>A0ABS8TKD2</accession>
<evidence type="ECO:0000256" key="3">
    <source>
        <dbReference type="SAM" id="Phobius"/>
    </source>
</evidence>
<proteinExistence type="predicted"/>
<feature type="transmembrane region" description="Helical" evidence="3">
    <location>
        <begin position="107"/>
        <end position="134"/>
    </location>
</feature>
<comment type="caution">
    <text evidence="4">The sequence shown here is derived from an EMBL/GenBank/DDBJ whole genome shotgun (WGS) entry which is preliminary data.</text>
</comment>
<sequence length="298" mass="33985">MTQLRSPKIWSSLSYRRERARKRHIFLQSYKLESYDSSRRTKLKKIVVKVNSVMVSVSSFMWPHTLRPDCNCQSSIHVVPPTRIIRAPPYHYGGEYYRNEKRKGGNFCVRCICCCYCVLFLIIIIFAGLAFYLYTYYDPKLPSYKFESLEIKEFGLQPNFTVSADVMVTLKAENPNEAIGLIYGEDSSINVTYEGSTICSGKFPAFEQGFKNTTILHIELKGKRQFGSTILESLQKNEKNGKIPFEVKVKVPVGVVFGKAVLKEFSVLADCPITVHDLKPGKKPEIESGKPTYKLLTN</sequence>
<keyword evidence="5" id="KW-1185">Reference proteome</keyword>
<reference evidence="4 5" key="1">
    <citation type="journal article" date="2021" name="BMC Genomics">
        <title>Datura genome reveals duplications of psychoactive alkaloid biosynthetic genes and high mutation rate following tissue culture.</title>
        <authorList>
            <person name="Rajewski A."/>
            <person name="Carter-House D."/>
            <person name="Stajich J."/>
            <person name="Litt A."/>
        </authorList>
    </citation>
    <scope>NUCLEOTIDE SEQUENCE [LARGE SCALE GENOMIC DNA]</scope>
    <source>
        <strain evidence="4">AR-01</strain>
    </source>
</reference>
<dbReference type="PANTHER" id="PTHR31234:SF72">
    <property type="entry name" value="NDR1_HIN1-LIKE PROTEIN 6"/>
    <property type="match status" value="1"/>
</dbReference>
<evidence type="ECO:0000256" key="1">
    <source>
        <dbReference type="ARBA" id="ARBA00004370"/>
    </source>
</evidence>
<evidence type="ECO:0000313" key="5">
    <source>
        <dbReference type="Proteomes" id="UP000823775"/>
    </source>
</evidence>
<dbReference type="PANTHER" id="PTHR31234">
    <property type="entry name" value="LATE EMBRYOGENESIS ABUNDANT (LEA) HYDROXYPROLINE-RICH GLYCOPROTEIN FAMILY"/>
    <property type="match status" value="1"/>
</dbReference>
<comment type="subcellular location">
    <subcellularLocation>
        <location evidence="1">Membrane</location>
    </subcellularLocation>
</comment>
<evidence type="ECO:0000256" key="2">
    <source>
        <dbReference type="ARBA" id="ARBA00023136"/>
    </source>
</evidence>
<dbReference type="EMBL" id="JACEIK010001666">
    <property type="protein sequence ID" value="MCD7471303.1"/>
    <property type="molecule type" value="Genomic_DNA"/>
</dbReference>
<keyword evidence="3" id="KW-1133">Transmembrane helix</keyword>
<name>A0ABS8TKD2_DATST</name>
<dbReference type="InterPro" id="IPR044839">
    <property type="entry name" value="NDR1-like"/>
</dbReference>
<keyword evidence="2 3" id="KW-0472">Membrane</keyword>